<dbReference type="Pfam" id="PF00394">
    <property type="entry name" value="Cu-oxidase"/>
    <property type="match status" value="1"/>
</dbReference>
<comment type="caution">
    <text evidence="2">The sequence shown here is derived from an EMBL/GenBank/DDBJ whole genome shotgun (WGS) entry which is preliminary data.</text>
</comment>
<evidence type="ECO:0000313" key="3">
    <source>
        <dbReference type="Proteomes" id="UP001168146"/>
    </source>
</evidence>
<accession>A0AAN6F8X3</accession>
<dbReference type="InterPro" id="IPR001117">
    <property type="entry name" value="Cu-oxidase_2nd"/>
</dbReference>
<dbReference type="SUPFAM" id="SSF49503">
    <property type="entry name" value="Cupredoxins"/>
    <property type="match status" value="1"/>
</dbReference>
<dbReference type="AlphaFoldDB" id="A0AAN6F8X3"/>
<feature type="domain" description="Plastocyanin-like" evidence="1">
    <location>
        <begin position="3"/>
        <end position="47"/>
    </location>
</feature>
<dbReference type="Proteomes" id="UP001168146">
    <property type="component" value="Unassembled WGS sequence"/>
</dbReference>
<sequence>MFVSAADGLFVEMQEVKVLPISIGQRYSVIIKLDQEPGRYYLRFASIRVGDMQQVIEDETIVEYSAVMTNETFVSDSATMGSDMSVYADPQSTWMLVNGSAKLGQSTLNEQYLAPFDRNTPPTNPADTTHVFTVNQTDIGTWVVDKAPYVEVKTPIILGNQSHGWNANTTLHMPYNSTIDIIMTIAQDSMDSVRLLPDLAAM</sequence>
<evidence type="ECO:0000259" key="1">
    <source>
        <dbReference type="Pfam" id="PF00394"/>
    </source>
</evidence>
<name>A0AAN6F8X3_9PEZI</name>
<dbReference type="EMBL" id="JASUXU010000119">
    <property type="protein sequence ID" value="KAK0305044.1"/>
    <property type="molecule type" value="Genomic_DNA"/>
</dbReference>
<reference evidence="2" key="1">
    <citation type="submission" date="2021-12" db="EMBL/GenBank/DDBJ databases">
        <title>Black yeast isolated from Biological Soil Crust.</title>
        <authorList>
            <person name="Kurbessoian T."/>
        </authorList>
    </citation>
    <scope>NUCLEOTIDE SEQUENCE</scope>
    <source>
        <strain evidence="2">CCFEE 5208</strain>
    </source>
</reference>
<evidence type="ECO:0000313" key="2">
    <source>
        <dbReference type="EMBL" id="KAK0305044.1"/>
    </source>
</evidence>
<proteinExistence type="predicted"/>
<dbReference type="Gene3D" id="2.60.40.420">
    <property type="entry name" value="Cupredoxins - blue copper proteins"/>
    <property type="match status" value="1"/>
</dbReference>
<gene>
    <name evidence="2" type="ORF">LTR82_016949</name>
</gene>
<organism evidence="2 3">
    <name type="scientific">Friedmanniomyces endolithicus</name>
    <dbReference type="NCBI Taxonomy" id="329885"/>
    <lineage>
        <taxon>Eukaryota</taxon>
        <taxon>Fungi</taxon>
        <taxon>Dikarya</taxon>
        <taxon>Ascomycota</taxon>
        <taxon>Pezizomycotina</taxon>
        <taxon>Dothideomycetes</taxon>
        <taxon>Dothideomycetidae</taxon>
        <taxon>Mycosphaerellales</taxon>
        <taxon>Teratosphaeriaceae</taxon>
        <taxon>Friedmanniomyces</taxon>
    </lineage>
</organism>
<protein>
    <recommendedName>
        <fullName evidence="1">Plastocyanin-like domain-containing protein</fullName>
    </recommendedName>
</protein>
<dbReference type="InterPro" id="IPR008972">
    <property type="entry name" value="Cupredoxin"/>
</dbReference>